<evidence type="ECO:0000313" key="2">
    <source>
        <dbReference type="Proteomes" id="UP000823773"/>
    </source>
</evidence>
<name>A0ACC5T581_ENSAD</name>
<gene>
    <name evidence="1" type="ORF">J2Z19_005757</name>
</gene>
<proteinExistence type="predicted"/>
<organism evidence="1 2">
    <name type="scientific">Ensifer adhaerens</name>
    <name type="common">Sinorhizobium morelense</name>
    <dbReference type="NCBI Taxonomy" id="106592"/>
    <lineage>
        <taxon>Bacteria</taxon>
        <taxon>Pseudomonadati</taxon>
        <taxon>Pseudomonadota</taxon>
        <taxon>Alphaproteobacteria</taxon>
        <taxon>Hyphomicrobiales</taxon>
        <taxon>Rhizobiaceae</taxon>
        <taxon>Sinorhizobium/Ensifer group</taxon>
        <taxon>Ensifer</taxon>
    </lineage>
</organism>
<keyword evidence="1" id="KW-0812">Transmembrane</keyword>
<protein>
    <submittedName>
        <fullName evidence="1">Transmembrane sensor</fullName>
    </submittedName>
</protein>
<reference evidence="1" key="1">
    <citation type="submission" date="2021-03" db="EMBL/GenBank/DDBJ databases">
        <title>Genomic Encyclopedia of Type Strains, Phase IV (KMG-IV): sequencing the most valuable type-strain genomes for metagenomic binning, comparative biology and taxonomic classification.</title>
        <authorList>
            <person name="Goeker M."/>
        </authorList>
    </citation>
    <scope>NUCLEOTIDE SEQUENCE</scope>
    <source>
        <strain evidence="1">DSM 18131</strain>
    </source>
</reference>
<keyword evidence="1" id="KW-0472">Membrane</keyword>
<keyword evidence="2" id="KW-1185">Reference proteome</keyword>
<evidence type="ECO:0000313" key="1">
    <source>
        <dbReference type="EMBL" id="MBP1876008.1"/>
    </source>
</evidence>
<comment type="caution">
    <text evidence="1">The sequence shown here is derived from an EMBL/GenBank/DDBJ whole genome shotgun (WGS) entry which is preliminary data.</text>
</comment>
<dbReference type="EMBL" id="JAGGJR010000014">
    <property type="protein sequence ID" value="MBP1876008.1"/>
    <property type="molecule type" value="Genomic_DNA"/>
</dbReference>
<sequence length="318" mass="34241">MAEARDPSKEQPKDEALAWFVRLTSGEATAAERSAHATWMAASPSHRKEYEKLAGIWSDLDIVGDPRGQRGLPIASRSAAFGRRSFLAGGAAMLGVAGYVGLNGLPDFLLSDYETGTAELRELALADGSRVSLDADTAIAVDFIESRRSVQLLRGRAFFDVAKDARRPFIVEAGAGTTTALGTRFVVHRWSDTVTVSVEESAVSVMAPDHSSAILQVGQNVSYGETGLGDVGDVDVQSETAWRRGKLIFKDRPLRQVIADVNRYRAGTIRIVDSELDNLRVSGIFEIANPDGVLGALSAALPVRVLRLTDYLVLLRAA</sequence>
<accession>A0ACC5T581</accession>
<dbReference type="Proteomes" id="UP000823773">
    <property type="component" value="Unassembled WGS sequence"/>
</dbReference>